<dbReference type="EMBL" id="QROV01000003">
    <property type="protein sequence ID" value="RHL63619.1"/>
    <property type="molecule type" value="Genomic_DNA"/>
</dbReference>
<reference evidence="6 11" key="2">
    <citation type="journal article" date="2019" name="Nat. Med.">
        <title>A library of human gut bacterial isolates paired with longitudinal multiomics data enables mechanistic microbiome research.</title>
        <authorList>
            <person name="Poyet M."/>
            <person name="Groussin M."/>
            <person name="Gibbons S.M."/>
            <person name="Avila-Pacheco J."/>
            <person name="Jiang X."/>
            <person name="Kearney S.M."/>
            <person name="Perrotta A.R."/>
            <person name="Berdy B."/>
            <person name="Zhao S."/>
            <person name="Lieberman T.D."/>
            <person name="Swanson P.K."/>
            <person name="Smith M."/>
            <person name="Roesemann S."/>
            <person name="Alexander J.E."/>
            <person name="Rich S.A."/>
            <person name="Livny J."/>
            <person name="Vlamakis H."/>
            <person name="Clish C."/>
            <person name="Bullock K."/>
            <person name="Deik A."/>
            <person name="Scott J."/>
            <person name="Pierce K.A."/>
            <person name="Xavier R.J."/>
            <person name="Alm E.J."/>
        </authorList>
    </citation>
    <scope>NUCLEOTIDE SEQUENCE [LARGE SCALE GENOMIC DNA]</scope>
    <source>
        <strain evidence="6 11">BIOML-A160</strain>
    </source>
</reference>
<dbReference type="InterPro" id="IPR036942">
    <property type="entry name" value="Beta-barrel_TonB_sf"/>
</dbReference>
<feature type="chain" id="PRO_5014530937" evidence="4">
    <location>
        <begin position="21"/>
        <end position="846"/>
    </location>
</feature>
<dbReference type="Proteomes" id="UP000436825">
    <property type="component" value="Unassembled WGS sequence"/>
</dbReference>
<comment type="subcellular location">
    <subcellularLocation>
        <location evidence="1">Cell outer membrane</location>
    </subcellularLocation>
</comment>
<keyword evidence="2" id="KW-0472">Membrane</keyword>
<proteinExistence type="predicted"/>
<gene>
    <name evidence="5" type="ORF">BatF92_00800</name>
    <name evidence="7" type="ORF">DW011_03175</name>
    <name evidence="6" type="ORF">GAN75_19600</name>
    <name evidence="8" type="ORF">KQP59_17600</name>
    <name evidence="9" type="ORF">KQP74_15030</name>
</gene>
<reference evidence="5 12" key="3">
    <citation type="submission" date="2020-02" db="EMBL/GenBank/DDBJ databases">
        <title>Whole-genome sequencing and comparative analysis of the genomes of Bacteroides thetaiotaomicron and Escherichia coli isolated from a healthy resident in Vietnam.</title>
        <authorList>
            <person name="Mohsin M."/>
            <person name="Tanaka K."/>
            <person name="Kawahara R."/>
            <person name="Kondo S."/>
            <person name="Noguchi H."/>
            <person name="Motooka D."/>
            <person name="Nakamura S."/>
            <person name="Khong D.T."/>
            <person name="Nguyen T.N."/>
            <person name="Tran H.T."/>
            <person name="Yamamoto Y."/>
        </authorList>
    </citation>
    <scope>NUCLEOTIDE SEQUENCE [LARGE SCALE GENOMIC DNA]</scope>
    <source>
        <strain evidence="5 12">F9-2</strain>
    </source>
</reference>
<dbReference type="Proteomes" id="UP001162960">
    <property type="component" value="Chromosome"/>
</dbReference>
<keyword evidence="3" id="KW-0998">Cell outer membrane</keyword>
<evidence type="ECO:0000313" key="5">
    <source>
        <dbReference type="EMBL" id="BCA48138.1"/>
    </source>
</evidence>
<dbReference type="GO" id="GO:0009279">
    <property type="term" value="C:cell outer membrane"/>
    <property type="evidence" value="ECO:0007669"/>
    <property type="project" value="UniProtKB-SubCell"/>
</dbReference>
<evidence type="ECO:0000313" key="10">
    <source>
        <dbReference type="Proteomes" id="UP000283616"/>
    </source>
</evidence>
<dbReference type="EMBL" id="CP083681">
    <property type="protein sequence ID" value="UYU70086.1"/>
    <property type="molecule type" value="Genomic_DNA"/>
</dbReference>
<evidence type="ECO:0000313" key="8">
    <source>
        <dbReference type="EMBL" id="UYU70086.1"/>
    </source>
</evidence>
<reference evidence="8" key="4">
    <citation type="submission" date="2021-06" db="EMBL/GenBank/DDBJ databases">
        <title>Interrogation of the integrated mobile genetic elements in gut-associated Bacteroides with a consensus prediction approach.</title>
        <authorList>
            <person name="Campbell D.E."/>
            <person name="Leigh J.R."/>
            <person name="Kim T."/>
            <person name="England W."/>
            <person name="Whitaker R.J."/>
            <person name="Degnan P.H."/>
        </authorList>
    </citation>
    <scope>NUCLEOTIDE SEQUENCE</scope>
    <source>
        <strain evidence="9">VPI-3443</strain>
        <strain evidence="8">VPI-BTDOT2</strain>
    </source>
</reference>
<feature type="signal peptide" evidence="4">
    <location>
        <begin position="1"/>
        <end position="20"/>
    </location>
</feature>
<reference evidence="7 10" key="1">
    <citation type="submission" date="2018-08" db="EMBL/GenBank/DDBJ databases">
        <title>A genome reference for cultivated species of the human gut microbiota.</title>
        <authorList>
            <person name="Zou Y."/>
            <person name="Xue W."/>
            <person name="Luo G."/>
        </authorList>
    </citation>
    <scope>NUCLEOTIDE SEQUENCE [LARGE SCALE GENOMIC DNA]</scope>
    <source>
        <strain evidence="7 10">AF37-12</strain>
    </source>
</reference>
<keyword evidence="7" id="KW-0675">Receptor</keyword>
<dbReference type="EMBL" id="WCRW01000015">
    <property type="protein sequence ID" value="KAB4453047.1"/>
    <property type="molecule type" value="Genomic_DNA"/>
</dbReference>
<dbReference type="Proteomes" id="UP000500882">
    <property type="component" value="Chromosome"/>
</dbReference>
<evidence type="ECO:0000256" key="1">
    <source>
        <dbReference type="ARBA" id="ARBA00004442"/>
    </source>
</evidence>
<evidence type="ECO:0000256" key="2">
    <source>
        <dbReference type="ARBA" id="ARBA00023136"/>
    </source>
</evidence>
<name>A0A139KE04_BACT4</name>
<dbReference type="Proteomes" id="UP001156216">
    <property type="component" value="Chromosome"/>
</dbReference>
<evidence type="ECO:0000256" key="3">
    <source>
        <dbReference type="ARBA" id="ARBA00023237"/>
    </source>
</evidence>
<keyword evidence="4" id="KW-0732">Signal</keyword>
<evidence type="ECO:0000313" key="9">
    <source>
        <dbReference type="EMBL" id="UYU89264.1"/>
    </source>
</evidence>
<sequence>MKQRLGIVIALFCLSPAIFAQQKAEKNAREDNASFTFTESQLNEDDDAAQSASAFVSSNNDVYLSNVGYLFSPMRFRVRGYNSQYSDTYINGVLFNDVETGRFSYGMIGGLNDATRNKEGIGAFEINNFTFGPIGGATNINMRASQYAAGSKLSLSGCNRNYILRGMYTYSTGLLKNGWAFTGSLGYRWANEGVIEGTFYNAFSYFLAAEKVFNDKHSLSIATWGAPTERGQQGASTEEAYYLANSHYYNPNWGYQNGEKRNSRVVRSFEPSAIASWDFDINKEMKLKTSAGFKYSNYGTSALGWSGNAADPRPDYYKKLPSSIFNVYDKSTVPSEDELNLFNEVTERWKTSKSTRQIDWDQMYFANQQANALGKETLYYQEERHNDQLAFNFSSIFNHTIDQHNSYVVGLAVNTTKGMHYKKMKDLLGGDLYTDVDKFSVRDYGYNSYVIQNDLDNPNRRIGEGDKFGYDYNIFVNKQNVWARYQGDNDGHFNYFVSGKIGSAQISRDGKMRNGRAPKKSLGSSGTAKFLEGAVKAGFTYSINGNHSLILNAGYENRAPLAYNSFIAPRIKNDFAHGLRTEKIYNGELTYRFNTPIVSGRVTGYYTRFNDQVEMDAFYNDNEARFTYLSMSGIDKENWGVEAAATFKLMSNLSLTAIGTWSDARYMNNPTAVRTYESESESNIDRVYCKGLRDNGTPLSVYSLGLDYSVKGWFFNVTGNYYHRVYLDFSTYRRLGSVLGKYSDGAVDANGNPVGYNVPEQEELNGGFMLDASIGKYIRLKNGKSLSINLSVNNILNNTNLRTGGYEQNRDDSYDDGEARTYVFSKNSKYYYAPACNAFLNIGYRF</sequence>
<evidence type="ECO:0000313" key="6">
    <source>
        <dbReference type="EMBL" id="KAB4453047.1"/>
    </source>
</evidence>
<dbReference type="Proteomes" id="UP000283616">
    <property type="component" value="Unassembled WGS sequence"/>
</dbReference>
<dbReference type="EMBL" id="AP022660">
    <property type="protein sequence ID" value="BCA48138.1"/>
    <property type="molecule type" value="Genomic_DNA"/>
</dbReference>
<evidence type="ECO:0000313" key="7">
    <source>
        <dbReference type="EMBL" id="RHL63619.1"/>
    </source>
</evidence>
<evidence type="ECO:0000313" key="11">
    <source>
        <dbReference type="Proteomes" id="UP000436825"/>
    </source>
</evidence>
<accession>A0A139KE04</accession>
<dbReference type="OMA" id="NWGGLND"/>
<organism evidence="7 10">
    <name type="scientific">Bacteroides thetaiotaomicron</name>
    <dbReference type="NCBI Taxonomy" id="818"/>
    <lineage>
        <taxon>Bacteria</taxon>
        <taxon>Pseudomonadati</taxon>
        <taxon>Bacteroidota</taxon>
        <taxon>Bacteroidia</taxon>
        <taxon>Bacteroidales</taxon>
        <taxon>Bacteroidaceae</taxon>
        <taxon>Bacteroides</taxon>
    </lineage>
</organism>
<protein>
    <submittedName>
        <fullName evidence="7">TonB-dependent receptor</fullName>
    </submittedName>
</protein>
<dbReference type="SUPFAM" id="SSF56935">
    <property type="entry name" value="Porins"/>
    <property type="match status" value="1"/>
</dbReference>
<dbReference type="RefSeq" id="WP_008762511.1">
    <property type="nucleotide sequence ID" value="NZ_AP022660.1"/>
</dbReference>
<dbReference type="GeneID" id="60924733"/>
<dbReference type="AlphaFoldDB" id="A0A139KE04"/>
<evidence type="ECO:0000313" key="12">
    <source>
        <dbReference type="Proteomes" id="UP000500882"/>
    </source>
</evidence>
<evidence type="ECO:0000256" key="4">
    <source>
        <dbReference type="SAM" id="SignalP"/>
    </source>
</evidence>
<dbReference type="EMBL" id="CP083685">
    <property type="protein sequence ID" value="UYU89264.1"/>
    <property type="molecule type" value="Genomic_DNA"/>
</dbReference>
<dbReference type="Gene3D" id="2.40.170.20">
    <property type="entry name" value="TonB-dependent receptor, beta-barrel domain"/>
    <property type="match status" value="1"/>
</dbReference>